<reference evidence="2 3" key="1">
    <citation type="submission" date="2020-01" db="EMBL/GenBank/DDBJ databases">
        <title>Dynamics of blaIMP-6 dissemination in carbapenem resistant Enterobacteriacea isolated from regional surveillance in Osaka, Japan.</title>
        <authorList>
            <person name="Abe R."/>
            <person name="Akeda Y."/>
            <person name="Sugawara Y."/>
            <person name="Yamamoto N."/>
            <person name="Tomono K."/>
            <person name="Takeuchi D."/>
            <person name="Kawahara R."/>
            <person name="Hamada S."/>
        </authorList>
    </citation>
    <scope>NUCLEOTIDE SEQUENCE [LARGE SCALE GENOMIC DNA]</scope>
    <source>
        <strain evidence="2 3">E300</strain>
    </source>
</reference>
<accession>A0A8S0FWW4</accession>
<feature type="domain" description="YcaO" evidence="1">
    <location>
        <begin position="67"/>
        <end position="219"/>
    </location>
</feature>
<dbReference type="Pfam" id="PF02624">
    <property type="entry name" value="YcaO"/>
    <property type="match status" value="1"/>
</dbReference>
<organism evidence="2 3">
    <name type="scientific">Escherichia coli</name>
    <dbReference type="NCBI Taxonomy" id="562"/>
    <lineage>
        <taxon>Bacteria</taxon>
        <taxon>Pseudomonadati</taxon>
        <taxon>Pseudomonadota</taxon>
        <taxon>Gammaproteobacteria</taxon>
        <taxon>Enterobacterales</taxon>
        <taxon>Enterobacteriaceae</taxon>
        <taxon>Escherichia</taxon>
    </lineage>
</organism>
<sequence length="219" mass="24748">MTQTFIPGKDAALEDSIARFQQKLSVSRWKTEDLGFQIEEASWLNPVPNVWSVHIRDKECALCFTNGKGATKKAALASALGEYFERLSTNYFFADFWLGETIANGPFVHYPNEKWFPLTENDDVPEGLLDDRLRAFYDPENELTGSMLIDLQSGNEDRGICGLPFTRQSDNQTIYIPMNIIGNLYVSNGMSAGNTRNEAGTRSGVIRSFRTLREKPHYC</sequence>
<dbReference type="Proteomes" id="UP000467488">
    <property type="component" value="Chromosome"/>
</dbReference>
<dbReference type="PANTHER" id="PTHR37809">
    <property type="entry name" value="RIBOSOMAL PROTEIN S12 METHYLTHIOTRANSFERASE ACCESSORY FACTOR YCAO"/>
    <property type="match status" value="1"/>
</dbReference>
<evidence type="ECO:0000259" key="1">
    <source>
        <dbReference type="PROSITE" id="PS51664"/>
    </source>
</evidence>
<dbReference type="EMBL" id="AP022360">
    <property type="protein sequence ID" value="BBU85135.1"/>
    <property type="molecule type" value="Genomic_DNA"/>
</dbReference>
<gene>
    <name evidence="2" type="ORF">EIMP300_65350</name>
</gene>
<protein>
    <recommendedName>
        <fullName evidence="1">YcaO domain-containing protein</fullName>
    </recommendedName>
</protein>
<dbReference type="NCBIfam" id="TIGR00702">
    <property type="entry name" value="YcaO-type kinase domain"/>
    <property type="match status" value="1"/>
</dbReference>
<evidence type="ECO:0000313" key="3">
    <source>
        <dbReference type="Proteomes" id="UP000467488"/>
    </source>
</evidence>
<proteinExistence type="predicted"/>
<dbReference type="InterPro" id="IPR003776">
    <property type="entry name" value="YcaO-like_dom"/>
</dbReference>
<dbReference type="PROSITE" id="PS51664">
    <property type="entry name" value="YCAO"/>
    <property type="match status" value="1"/>
</dbReference>
<name>A0A8S0FWW4_ECOLX</name>
<evidence type="ECO:0000313" key="2">
    <source>
        <dbReference type="EMBL" id="BBU85135.1"/>
    </source>
</evidence>
<dbReference type="AlphaFoldDB" id="A0A8S0FWW4"/>
<dbReference type="PANTHER" id="PTHR37809:SF1">
    <property type="entry name" value="RIBOSOMAL PROTEIN S12 METHYLTHIOTRANSFERASE ACCESSORY FACTOR YCAO"/>
    <property type="match status" value="1"/>
</dbReference>